<evidence type="ECO:0000313" key="3">
    <source>
        <dbReference type="Proteomes" id="UP000800093"/>
    </source>
</evidence>
<evidence type="ECO:0000313" key="2">
    <source>
        <dbReference type="EMBL" id="KAF2260466.1"/>
    </source>
</evidence>
<reference evidence="3" key="1">
    <citation type="journal article" date="2020" name="Stud. Mycol.">
        <title>101 Dothideomycetes genomes: A test case for predicting lifestyles and emergence of pathogens.</title>
        <authorList>
            <person name="Haridas S."/>
            <person name="Albert R."/>
            <person name="Binder M."/>
            <person name="Bloem J."/>
            <person name="LaButti K."/>
            <person name="Salamov A."/>
            <person name="Andreopoulos B."/>
            <person name="Baker S."/>
            <person name="Barry K."/>
            <person name="Bills G."/>
            <person name="Bluhm B."/>
            <person name="Cannon C."/>
            <person name="Castanera R."/>
            <person name="Culley D."/>
            <person name="Daum C."/>
            <person name="Ezra D."/>
            <person name="Gonzalez J."/>
            <person name="Henrissat B."/>
            <person name="Kuo A."/>
            <person name="Liang C."/>
            <person name="Lipzen A."/>
            <person name="Lutzoni F."/>
            <person name="Magnuson J."/>
            <person name="Mondo S."/>
            <person name="Nolan M."/>
            <person name="Ohm R."/>
            <person name="Pangilinan J."/>
            <person name="Park H.-J."/>
            <person name="Ramirez L."/>
            <person name="Alfaro M."/>
            <person name="Sun H."/>
            <person name="Tritt A."/>
            <person name="Yoshinaga Y."/>
            <person name="Zwiers L.-H."/>
            <person name="Turgeon B."/>
            <person name="Goodwin S."/>
            <person name="Spatafora J."/>
            <person name="Crous P."/>
            <person name="Grigoriev I."/>
        </authorList>
    </citation>
    <scope>NUCLEOTIDE SEQUENCE [LARGE SCALE GENOMIC DNA]</scope>
    <source>
        <strain evidence="3">CBS 304.66</strain>
    </source>
</reference>
<accession>A0A9P4K211</accession>
<dbReference type="AlphaFoldDB" id="A0A9P4K211"/>
<feature type="region of interest" description="Disordered" evidence="1">
    <location>
        <begin position="79"/>
        <end position="117"/>
    </location>
</feature>
<keyword evidence="3" id="KW-1185">Reference proteome</keyword>
<dbReference type="Proteomes" id="UP000800093">
    <property type="component" value="Unassembled WGS sequence"/>
</dbReference>
<organism evidence="2 3">
    <name type="scientific">Lojkania enalia</name>
    <dbReference type="NCBI Taxonomy" id="147567"/>
    <lineage>
        <taxon>Eukaryota</taxon>
        <taxon>Fungi</taxon>
        <taxon>Dikarya</taxon>
        <taxon>Ascomycota</taxon>
        <taxon>Pezizomycotina</taxon>
        <taxon>Dothideomycetes</taxon>
        <taxon>Pleosporomycetidae</taxon>
        <taxon>Pleosporales</taxon>
        <taxon>Pleosporales incertae sedis</taxon>
        <taxon>Lojkania</taxon>
    </lineage>
</organism>
<dbReference type="PROSITE" id="PS51257">
    <property type="entry name" value="PROKAR_LIPOPROTEIN"/>
    <property type="match status" value="1"/>
</dbReference>
<dbReference type="EMBL" id="ML986680">
    <property type="protein sequence ID" value="KAF2260466.1"/>
    <property type="molecule type" value="Genomic_DNA"/>
</dbReference>
<evidence type="ECO:0000256" key="1">
    <source>
        <dbReference type="SAM" id="MobiDB-lite"/>
    </source>
</evidence>
<name>A0A9P4K211_9PLEO</name>
<comment type="caution">
    <text evidence="2">The sequence shown here is derived from an EMBL/GenBank/DDBJ whole genome shotgun (WGS) entry which is preliminary data.</text>
</comment>
<proteinExistence type="predicted"/>
<sequence length="117" mass="12653">MRRIRGPKIGRAQCGGKRAAVRAPIAPALGTACGAGQGLIQVSAPEERKEWNRSAATCVTVKKSWRRLYVFVACRISIKPPSPPPNLSPTRPNSVLRRLLGKQGDPDPPNTFETPLS</sequence>
<gene>
    <name evidence="2" type="ORF">CC78DRAFT_536352</name>
</gene>
<protein>
    <submittedName>
        <fullName evidence="2">Uncharacterized protein</fullName>
    </submittedName>
</protein>